<evidence type="ECO:0000256" key="2">
    <source>
        <dbReference type="ARBA" id="ARBA00004141"/>
    </source>
</evidence>
<keyword evidence="5" id="KW-0808">Transferase</keyword>
<dbReference type="CDD" id="cd00082">
    <property type="entry name" value="HisKA"/>
    <property type="match status" value="1"/>
</dbReference>
<keyword evidence="14" id="KW-0547">Nucleotide-binding</keyword>
<evidence type="ECO:0000256" key="5">
    <source>
        <dbReference type="ARBA" id="ARBA00022679"/>
    </source>
</evidence>
<proteinExistence type="predicted"/>
<evidence type="ECO:0000259" key="13">
    <source>
        <dbReference type="PROSITE" id="PS50109"/>
    </source>
</evidence>
<dbReference type="GO" id="GO:0005524">
    <property type="term" value="F:ATP binding"/>
    <property type="evidence" value="ECO:0007669"/>
    <property type="project" value="UniProtKB-KW"/>
</dbReference>
<dbReference type="EC" id="2.7.13.3" evidence="3"/>
<evidence type="ECO:0000256" key="10">
    <source>
        <dbReference type="ARBA" id="ARBA00023136"/>
    </source>
</evidence>
<evidence type="ECO:0000313" key="14">
    <source>
        <dbReference type="EMBL" id="MEN2988446.1"/>
    </source>
</evidence>
<evidence type="ECO:0000256" key="6">
    <source>
        <dbReference type="ARBA" id="ARBA00022692"/>
    </source>
</evidence>
<dbReference type="RefSeq" id="WP_345937172.1">
    <property type="nucleotide sequence ID" value="NZ_JBBKTW010000003.1"/>
</dbReference>
<keyword evidence="4" id="KW-0597">Phosphoprotein</keyword>
<dbReference type="InterPro" id="IPR036890">
    <property type="entry name" value="HATPase_C_sf"/>
</dbReference>
<dbReference type="SUPFAM" id="SSF47384">
    <property type="entry name" value="Homodimeric domain of signal transducing histidine kinase"/>
    <property type="match status" value="1"/>
</dbReference>
<comment type="subcellular location">
    <subcellularLocation>
        <location evidence="2">Membrane</location>
        <topology evidence="2">Multi-pass membrane protein</topology>
    </subcellularLocation>
</comment>
<dbReference type="Pfam" id="PF02518">
    <property type="entry name" value="HATPase_c"/>
    <property type="match status" value="1"/>
</dbReference>
<dbReference type="Gene3D" id="1.10.287.130">
    <property type="match status" value="1"/>
</dbReference>
<dbReference type="Proteomes" id="UP001413721">
    <property type="component" value="Unassembled WGS sequence"/>
</dbReference>
<name>A0ABU9YIB2_9PROT</name>
<sequence>MKIDGGDPTRMALRYRLALGLVAALAIGSFVVLTQVISRERATAGIINVSGQQRFLSQRGALYVGRLTYPVTAADHSDARLRLAEVIAQMRANHLALLAGGSGSGARLGLSPGMAELFHDEPAAIDRRVRAYLAAMETVLADPRAPVPRDDPAVAHVLTEGPGELLAQLDRVVARFQAEGEASVDRLHDLHVALLMLTLLTLALEAALVFQPMANAARRRIGDLEAASAALRASADGLEAEVAGRTRELRQAKDRAEQANIAKARFLATAGHDLLQPIESLRLLLGSLARRNRDPALGAPIDDMRKALSGMRQMLGNLLDTARLDTGSVTPQIQPVDAARLIDDLAREFEPLAEDKGLGFGVVLSIAPDTMILTDPVMTGRILRNLLGNAVRYTPAGMVTLTAEATALHGRDAVCFTVTDTGPGIDPADQERIFAEFTQIDDARRDRSTGVGLGLSIARRMAQILEHDLTLVSQPGQGARFMLTVALASPGPQPRRRPDGGAQRP</sequence>
<dbReference type="InterPro" id="IPR003594">
    <property type="entry name" value="HATPase_dom"/>
</dbReference>
<evidence type="ECO:0000256" key="3">
    <source>
        <dbReference type="ARBA" id="ARBA00012438"/>
    </source>
</evidence>
<evidence type="ECO:0000256" key="8">
    <source>
        <dbReference type="ARBA" id="ARBA00022989"/>
    </source>
</evidence>
<accession>A0ABU9YIB2</accession>
<organism evidence="14 15">
    <name type="scientific">Tistrella arctica</name>
    <dbReference type="NCBI Taxonomy" id="3133430"/>
    <lineage>
        <taxon>Bacteria</taxon>
        <taxon>Pseudomonadati</taxon>
        <taxon>Pseudomonadota</taxon>
        <taxon>Alphaproteobacteria</taxon>
        <taxon>Geminicoccales</taxon>
        <taxon>Geminicoccaceae</taxon>
        <taxon>Tistrella</taxon>
    </lineage>
</organism>
<dbReference type="InterPro" id="IPR003661">
    <property type="entry name" value="HisK_dim/P_dom"/>
</dbReference>
<dbReference type="PROSITE" id="PS50109">
    <property type="entry name" value="HIS_KIN"/>
    <property type="match status" value="1"/>
</dbReference>
<evidence type="ECO:0000256" key="1">
    <source>
        <dbReference type="ARBA" id="ARBA00000085"/>
    </source>
</evidence>
<evidence type="ECO:0000256" key="11">
    <source>
        <dbReference type="SAM" id="Coils"/>
    </source>
</evidence>
<dbReference type="InterPro" id="IPR005467">
    <property type="entry name" value="His_kinase_dom"/>
</dbReference>
<dbReference type="Pfam" id="PF00512">
    <property type="entry name" value="HisKA"/>
    <property type="match status" value="1"/>
</dbReference>
<keyword evidence="14" id="KW-0067">ATP-binding</keyword>
<comment type="caution">
    <text evidence="14">The sequence shown here is derived from an EMBL/GenBank/DDBJ whole genome shotgun (WGS) entry which is preliminary data.</text>
</comment>
<dbReference type="InterPro" id="IPR004358">
    <property type="entry name" value="Sig_transdc_His_kin-like_C"/>
</dbReference>
<keyword evidence="6 12" id="KW-0812">Transmembrane</keyword>
<keyword evidence="11" id="KW-0175">Coiled coil</keyword>
<protein>
    <recommendedName>
        <fullName evidence="3">histidine kinase</fullName>
        <ecNumber evidence="3">2.7.13.3</ecNumber>
    </recommendedName>
</protein>
<comment type="catalytic activity">
    <reaction evidence="1">
        <text>ATP + protein L-histidine = ADP + protein N-phospho-L-histidine.</text>
        <dbReference type="EC" id="2.7.13.3"/>
    </reaction>
</comment>
<dbReference type="Gene3D" id="3.30.565.10">
    <property type="entry name" value="Histidine kinase-like ATPase, C-terminal domain"/>
    <property type="match status" value="1"/>
</dbReference>
<dbReference type="PANTHER" id="PTHR43711">
    <property type="entry name" value="TWO-COMPONENT HISTIDINE KINASE"/>
    <property type="match status" value="1"/>
</dbReference>
<dbReference type="InterPro" id="IPR050736">
    <property type="entry name" value="Sensor_HK_Regulatory"/>
</dbReference>
<evidence type="ECO:0000256" key="7">
    <source>
        <dbReference type="ARBA" id="ARBA00022777"/>
    </source>
</evidence>
<keyword evidence="9" id="KW-0902">Two-component regulatory system</keyword>
<dbReference type="EMBL" id="JBBKTW010000003">
    <property type="protein sequence ID" value="MEN2988446.1"/>
    <property type="molecule type" value="Genomic_DNA"/>
</dbReference>
<dbReference type="SMART" id="SM00388">
    <property type="entry name" value="HisKA"/>
    <property type="match status" value="1"/>
</dbReference>
<dbReference type="SMART" id="SM00387">
    <property type="entry name" value="HATPase_c"/>
    <property type="match status" value="1"/>
</dbReference>
<evidence type="ECO:0000313" key="15">
    <source>
        <dbReference type="Proteomes" id="UP001413721"/>
    </source>
</evidence>
<reference evidence="14 15" key="1">
    <citation type="submission" date="2024-03" db="EMBL/GenBank/DDBJ databases">
        <title>High-quality draft genome sequencing of Tistrella sp. BH-R2-4.</title>
        <authorList>
            <person name="Dong C."/>
        </authorList>
    </citation>
    <scope>NUCLEOTIDE SEQUENCE [LARGE SCALE GENOMIC DNA]</scope>
    <source>
        <strain evidence="14 15">BH-R2-4</strain>
    </source>
</reference>
<feature type="coiled-coil region" evidence="11">
    <location>
        <begin position="221"/>
        <end position="255"/>
    </location>
</feature>
<dbReference type="Pfam" id="PF13675">
    <property type="entry name" value="PilJ"/>
    <property type="match status" value="1"/>
</dbReference>
<dbReference type="InterPro" id="IPR029095">
    <property type="entry name" value="NarX-like_N"/>
</dbReference>
<dbReference type="InterPro" id="IPR036097">
    <property type="entry name" value="HisK_dim/P_sf"/>
</dbReference>
<dbReference type="PANTHER" id="PTHR43711:SF1">
    <property type="entry name" value="HISTIDINE KINASE 1"/>
    <property type="match status" value="1"/>
</dbReference>
<feature type="domain" description="Histidine kinase" evidence="13">
    <location>
        <begin position="269"/>
        <end position="489"/>
    </location>
</feature>
<keyword evidence="7" id="KW-0418">Kinase</keyword>
<dbReference type="SUPFAM" id="SSF55874">
    <property type="entry name" value="ATPase domain of HSP90 chaperone/DNA topoisomerase II/histidine kinase"/>
    <property type="match status" value="1"/>
</dbReference>
<evidence type="ECO:0000256" key="9">
    <source>
        <dbReference type="ARBA" id="ARBA00023012"/>
    </source>
</evidence>
<keyword evidence="8 12" id="KW-1133">Transmembrane helix</keyword>
<keyword evidence="10 12" id="KW-0472">Membrane</keyword>
<keyword evidence="15" id="KW-1185">Reference proteome</keyword>
<evidence type="ECO:0000256" key="4">
    <source>
        <dbReference type="ARBA" id="ARBA00022553"/>
    </source>
</evidence>
<dbReference type="PRINTS" id="PR00344">
    <property type="entry name" value="BCTRLSENSOR"/>
</dbReference>
<feature type="transmembrane region" description="Helical" evidence="12">
    <location>
        <begin position="190"/>
        <end position="210"/>
    </location>
</feature>
<gene>
    <name evidence="14" type="ORF">WG926_09040</name>
</gene>
<evidence type="ECO:0000256" key="12">
    <source>
        <dbReference type="SAM" id="Phobius"/>
    </source>
</evidence>